<dbReference type="Pfam" id="PF07456">
    <property type="entry name" value="Hpre_diP_synt_I"/>
    <property type="match status" value="1"/>
</dbReference>
<dbReference type="Gene3D" id="1.10.1760.20">
    <property type="match status" value="1"/>
</dbReference>
<keyword evidence="1" id="KW-1133">Transmembrane helix</keyword>
<organism evidence="2 3">
    <name type="scientific">Malonomonas rubra DSM 5091</name>
    <dbReference type="NCBI Taxonomy" id="1122189"/>
    <lineage>
        <taxon>Bacteria</taxon>
        <taxon>Pseudomonadati</taxon>
        <taxon>Thermodesulfobacteriota</taxon>
        <taxon>Desulfuromonadia</taxon>
        <taxon>Desulfuromonadales</taxon>
        <taxon>Geopsychrobacteraceae</taxon>
        <taxon>Malonomonas</taxon>
    </lineage>
</organism>
<keyword evidence="1" id="KW-0812">Transmembrane</keyword>
<dbReference type="Proteomes" id="UP000184171">
    <property type="component" value="Unassembled WGS sequence"/>
</dbReference>
<sequence>MTSSAVDPVALEQTRQRVFMALFIALAVALHTFEALLPNPLPWFRIGLANIMALTALFIYGVQALWIVNMARILVGSLLLGNLFSPAFLLSFSGGLLATLLMGLSFRLFRPKIGPVGVSLCGAVGHIGGQMLIAWLLIVRHPSIWMMLPFFLLFALISGMLNGLVADYLLEALSGHPAFGRLRTMFAKQG</sequence>
<feature type="transmembrane region" description="Helical" evidence="1">
    <location>
        <begin position="49"/>
        <end position="68"/>
    </location>
</feature>
<gene>
    <name evidence="2" type="ORF">SAMN02745165_02567</name>
</gene>
<dbReference type="STRING" id="1122189.SAMN02745165_02567"/>
<evidence type="ECO:0000313" key="2">
    <source>
        <dbReference type="EMBL" id="SHJ51741.1"/>
    </source>
</evidence>
<dbReference type="InterPro" id="IPR010898">
    <property type="entry name" value="Hpre_diP_synth_I"/>
</dbReference>
<feature type="transmembrane region" description="Helical" evidence="1">
    <location>
        <begin position="144"/>
        <end position="165"/>
    </location>
</feature>
<dbReference type="OrthoDB" id="9799095at2"/>
<feature type="transmembrane region" description="Helical" evidence="1">
    <location>
        <begin position="88"/>
        <end position="109"/>
    </location>
</feature>
<evidence type="ECO:0000313" key="3">
    <source>
        <dbReference type="Proteomes" id="UP000184171"/>
    </source>
</evidence>
<proteinExistence type="predicted"/>
<feature type="transmembrane region" description="Helical" evidence="1">
    <location>
        <begin position="18"/>
        <end position="37"/>
    </location>
</feature>
<protein>
    <submittedName>
        <fullName evidence="2">Heptaprenyl diphosphate synthase</fullName>
    </submittedName>
</protein>
<dbReference type="InterPro" id="IPR014535">
    <property type="entry name" value="Hpre_diP_synt_I"/>
</dbReference>
<keyword evidence="3" id="KW-1185">Reference proteome</keyword>
<feature type="transmembrane region" description="Helical" evidence="1">
    <location>
        <begin position="116"/>
        <end position="138"/>
    </location>
</feature>
<dbReference type="PIRSF" id="PIRSF027391">
    <property type="entry name" value="Hpre_diP_synt_I"/>
    <property type="match status" value="1"/>
</dbReference>
<accession>A0A1M6JYM3</accession>
<reference evidence="2 3" key="1">
    <citation type="submission" date="2016-11" db="EMBL/GenBank/DDBJ databases">
        <authorList>
            <person name="Jaros S."/>
            <person name="Januszkiewicz K."/>
            <person name="Wedrychowicz H."/>
        </authorList>
    </citation>
    <scope>NUCLEOTIDE SEQUENCE [LARGE SCALE GENOMIC DNA]</scope>
    <source>
        <strain evidence="2 3">DSM 5091</strain>
    </source>
</reference>
<dbReference type="RefSeq" id="WP_072909133.1">
    <property type="nucleotide sequence ID" value="NZ_FQZT01000009.1"/>
</dbReference>
<keyword evidence="1" id="KW-0472">Membrane</keyword>
<evidence type="ECO:0000256" key="1">
    <source>
        <dbReference type="SAM" id="Phobius"/>
    </source>
</evidence>
<dbReference type="EMBL" id="FQZT01000009">
    <property type="protein sequence ID" value="SHJ51741.1"/>
    <property type="molecule type" value="Genomic_DNA"/>
</dbReference>
<name>A0A1M6JYM3_MALRU</name>
<dbReference type="AlphaFoldDB" id="A0A1M6JYM3"/>